<comment type="caution">
    <text evidence="1">The sequence shown here is derived from an EMBL/GenBank/DDBJ whole genome shotgun (WGS) entry which is preliminary data.</text>
</comment>
<reference evidence="1 2" key="1">
    <citation type="journal article" date="2011" name="PLoS Pathog.">
        <title>Dynamic evolution of pathogenicity revealed by sequencing and comparative genomics of 19 Pseudomonas syringae isolates.</title>
        <authorList>
            <person name="Baltrus D.A."/>
            <person name="Nishimura M.T."/>
            <person name="Romanchuk A."/>
            <person name="Chang J.H."/>
            <person name="Mukhtar M.S."/>
            <person name="Cherkis K."/>
            <person name="Roach J."/>
            <person name="Grant S.R."/>
            <person name="Jones C.D."/>
            <person name="Dangl J.L."/>
        </authorList>
    </citation>
    <scope>NUCLEOTIDE SEQUENCE [LARGE SCALE GENOMIC DNA]</scope>
    <source>
        <strain evidence="2">M301072PT</strain>
    </source>
</reference>
<feature type="non-terminal residue" evidence="1">
    <location>
        <position position="36"/>
    </location>
</feature>
<proteinExistence type="predicted"/>
<protein>
    <submittedName>
        <fullName evidence="1">Uncharacterized protein</fullName>
    </submittedName>
</protein>
<accession>F3G0E5</accession>
<sequence length="36" mass="3952">NVDDQGKDFVLNAQTVINIGAQRICDYMQAALQSLV</sequence>
<feature type="non-terminal residue" evidence="1">
    <location>
        <position position="1"/>
    </location>
</feature>
<dbReference type="EMBL" id="AEAH01004231">
    <property type="protein sequence ID" value="EGH35937.1"/>
    <property type="molecule type" value="Genomic_DNA"/>
</dbReference>
<name>F3G0E5_PSESX</name>
<dbReference type="AlphaFoldDB" id="F3G0E5"/>
<organism evidence="1 2">
    <name type="scientific">Pseudomonas syringae pv. japonica str. M301072</name>
    <dbReference type="NCBI Taxonomy" id="629262"/>
    <lineage>
        <taxon>Bacteria</taxon>
        <taxon>Pseudomonadati</taxon>
        <taxon>Pseudomonadota</taxon>
        <taxon>Gammaproteobacteria</taxon>
        <taxon>Pseudomonadales</taxon>
        <taxon>Pseudomonadaceae</taxon>
        <taxon>Pseudomonas</taxon>
        <taxon>Pseudomonas syringae</taxon>
    </lineage>
</organism>
<gene>
    <name evidence="1" type="ORF">PSYJA_45571</name>
</gene>
<dbReference type="Proteomes" id="UP000004471">
    <property type="component" value="Unassembled WGS sequence"/>
</dbReference>
<evidence type="ECO:0000313" key="1">
    <source>
        <dbReference type="EMBL" id="EGH35937.1"/>
    </source>
</evidence>
<evidence type="ECO:0000313" key="2">
    <source>
        <dbReference type="Proteomes" id="UP000004471"/>
    </source>
</evidence>